<evidence type="ECO:0000313" key="2">
    <source>
        <dbReference type="EMBL" id="MCS3920409.1"/>
    </source>
</evidence>
<keyword evidence="1" id="KW-0472">Membrane</keyword>
<evidence type="ECO:0000313" key="3">
    <source>
        <dbReference type="Proteomes" id="UP001204798"/>
    </source>
</evidence>
<keyword evidence="3" id="KW-1185">Reference proteome</keyword>
<gene>
    <name evidence="2" type="ORF">M2350_002838</name>
</gene>
<keyword evidence="1" id="KW-0812">Transmembrane</keyword>
<proteinExistence type="predicted"/>
<evidence type="ECO:0000256" key="1">
    <source>
        <dbReference type="SAM" id="Phobius"/>
    </source>
</evidence>
<accession>A0ABT2ERX4</accession>
<protein>
    <submittedName>
        <fullName evidence="2">Uncharacterized protein</fullName>
    </submittedName>
</protein>
<feature type="transmembrane region" description="Helical" evidence="1">
    <location>
        <begin position="6"/>
        <end position="27"/>
    </location>
</feature>
<keyword evidence="1" id="KW-1133">Transmembrane helix</keyword>
<reference evidence="2 3" key="1">
    <citation type="submission" date="2022-08" db="EMBL/GenBank/DDBJ databases">
        <title>Bacterial and archaeal communities from various locations to study Microbial Dark Matter (Phase II).</title>
        <authorList>
            <person name="Stepanauskas R."/>
        </authorList>
    </citation>
    <scope>NUCLEOTIDE SEQUENCE [LARGE SCALE GENOMIC DNA]</scope>
    <source>
        <strain evidence="2 3">PD1</strain>
    </source>
</reference>
<organism evidence="2 3">
    <name type="scientific">Candidatus Fervidibacter sacchari</name>
    <dbReference type="NCBI Taxonomy" id="1448929"/>
    <lineage>
        <taxon>Bacteria</taxon>
        <taxon>Candidatus Fervidibacterota</taxon>
        <taxon>Candidatus Fervidibacter</taxon>
    </lineage>
</organism>
<comment type="caution">
    <text evidence="2">The sequence shown here is derived from an EMBL/GenBank/DDBJ whole genome shotgun (WGS) entry which is preliminary data.</text>
</comment>
<dbReference type="RefSeq" id="WP_259099557.1">
    <property type="nucleotide sequence ID" value="NZ_CP130454.1"/>
</dbReference>
<dbReference type="Proteomes" id="UP001204798">
    <property type="component" value="Unassembled WGS sequence"/>
</dbReference>
<sequence>MPLGIILVIFWLLVASLGIAALMVIGYRQLNRWLNAPDEPILPPPNQIGAECVVLKFAEQFVETFPKSEIPEWRRHRYTEVAEGKLALTDQLAEMMLFAALAELWQQGIVSFRVVPKDPDPFDPNSLDKETWVNMGQMLPLTPLGRSFTVGFRMATKPVWLLREERNEAALEDMVEFALREVRRCLGWRKAKRNSAENLIRYVREFAESQSIPLEAIDSVKGAITAFQSQNAELAETVRATISYTLMALRRLEPDRDELGL</sequence>
<dbReference type="EMBL" id="JANUCP010000005">
    <property type="protein sequence ID" value="MCS3920409.1"/>
    <property type="molecule type" value="Genomic_DNA"/>
</dbReference>
<name>A0ABT2ERX4_9BACT</name>